<dbReference type="PANTHER" id="PTHR11062:SF337">
    <property type="entry name" value="OS04G0109900 PROTEIN"/>
    <property type="match status" value="1"/>
</dbReference>
<comment type="similarity">
    <text evidence="2">Belongs to the glycosyltransferase 47 family.</text>
</comment>
<keyword evidence="3" id="KW-0735">Signal-anchor</keyword>
<dbReference type="Proteomes" id="UP001497512">
    <property type="component" value="Chromosome 17"/>
</dbReference>
<gene>
    <name evidence="6" type="ORF">CSSPTR1EN2_LOCUS9267</name>
</gene>
<evidence type="ECO:0000256" key="1">
    <source>
        <dbReference type="ARBA" id="ARBA00004323"/>
    </source>
</evidence>
<evidence type="ECO:0000313" key="7">
    <source>
        <dbReference type="Proteomes" id="UP001497512"/>
    </source>
</evidence>
<keyword evidence="4" id="KW-0333">Golgi apparatus</keyword>
<accession>A0ABP0TZK2</accession>
<feature type="domain" description="Exostosin GT47" evidence="5">
    <location>
        <begin position="183"/>
        <end position="464"/>
    </location>
</feature>
<proteinExistence type="inferred from homology"/>
<keyword evidence="3" id="KW-0812">Transmembrane</keyword>
<evidence type="ECO:0000256" key="3">
    <source>
        <dbReference type="ARBA" id="ARBA00022968"/>
    </source>
</evidence>
<evidence type="ECO:0000256" key="4">
    <source>
        <dbReference type="ARBA" id="ARBA00023034"/>
    </source>
</evidence>
<sequence>MRRWNWTVRSAIVAVVVLAATMLVSDYYKWRLLALPWYSDTSQLDSFHGEILQHRKSSGGNPTTGQHLSVPLSQAGLANAASINVSVTSPQATVASRTPGSSPIVTTALPPLLSPVAKSPQPKLSSLQLLEKSLSKARLAIRNVIVSGIKVAAAEPATDGSDELFGDVYRNAAVFRQSYWEMENRLKIFVYEEGEEPLVHNGPCKEIYAVEGRFIQELQGDNPFLTTNPEHAHVFFMPFSVAMMVTYLYEAESQDINPLRNFVQDYINAITQTYPYWNRSVGADHFMISCHDWGPEITRSHPDLATKSIRVLCNANSSEGHVPYKDASLPEINLVGGNIPTELGGPPAHERPYLAFFAGGDHGPVRPHLFEYWKEKDKDVRVYQELPAGLNYQQLMKESRYCLCPGGYEVNSPRIVEAIYNNCVPVVIADGFVLPFSDVLNWSMFSLHINESDIPMIKQILQAIPMDTYISMQERVKQAQKHFLFNQPTKRYDAFHMILHSVWLRRLNIHIDSI</sequence>
<dbReference type="InterPro" id="IPR004263">
    <property type="entry name" value="Exostosin"/>
</dbReference>
<dbReference type="Pfam" id="PF03016">
    <property type="entry name" value="Exostosin_GT47"/>
    <property type="match status" value="1"/>
</dbReference>
<organism evidence="6 7">
    <name type="scientific">Sphagnum troendelagicum</name>
    <dbReference type="NCBI Taxonomy" id="128251"/>
    <lineage>
        <taxon>Eukaryota</taxon>
        <taxon>Viridiplantae</taxon>
        <taxon>Streptophyta</taxon>
        <taxon>Embryophyta</taxon>
        <taxon>Bryophyta</taxon>
        <taxon>Sphagnophytina</taxon>
        <taxon>Sphagnopsida</taxon>
        <taxon>Sphagnales</taxon>
        <taxon>Sphagnaceae</taxon>
        <taxon>Sphagnum</taxon>
    </lineage>
</organism>
<evidence type="ECO:0000313" key="6">
    <source>
        <dbReference type="EMBL" id="CAK9208606.1"/>
    </source>
</evidence>
<protein>
    <recommendedName>
        <fullName evidence="5">Exostosin GT47 domain-containing protein</fullName>
    </recommendedName>
</protein>
<reference evidence="6" key="1">
    <citation type="submission" date="2024-02" db="EMBL/GenBank/DDBJ databases">
        <authorList>
            <consortium name="ELIXIR-Norway"/>
            <consortium name="Elixir Norway"/>
        </authorList>
    </citation>
    <scope>NUCLEOTIDE SEQUENCE</scope>
</reference>
<dbReference type="PANTHER" id="PTHR11062">
    <property type="entry name" value="EXOSTOSIN HEPARAN SULFATE GLYCOSYLTRANSFERASE -RELATED"/>
    <property type="match status" value="1"/>
</dbReference>
<evidence type="ECO:0000259" key="5">
    <source>
        <dbReference type="Pfam" id="PF03016"/>
    </source>
</evidence>
<dbReference type="InterPro" id="IPR040911">
    <property type="entry name" value="Exostosin_GT47"/>
</dbReference>
<keyword evidence="7" id="KW-1185">Reference proteome</keyword>
<evidence type="ECO:0000256" key="2">
    <source>
        <dbReference type="ARBA" id="ARBA00010271"/>
    </source>
</evidence>
<dbReference type="EMBL" id="OZ019909">
    <property type="protein sequence ID" value="CAK9208606.1"/>
    <property type="molecule type" value="Genomic_DNA"/>
</dbReference>
<name>A0ABP0TZK2_9BRYO</name>
<comment type="subcellular location">
    <subcellularLocation>
        <location evidence="1">Golgi apparatus membrane</location>
        <topology evidence="1">Single-pass type II membrane protein</topology>
    </subcellularLocation>
</comment>